<keyword evidence="2" id="KW-0949">S-adenosyl-L-methionine</keyword>
<dbReference type="SUPFAM" id="SSF102114">
    <property type="entry name" value="Radical SAM enzymes"/>
    <property type="match status" value="1"/>
</dbReference>
<dbReference type="STRING" id="645991.Sgly_0992"/>
<keyword evidence="4" id="KW-0408">Iron</keyword>
<dbReference type="eggNOG" id="COG0535">
    <property type="taxonomic scope" value="Bacteria"/>
</dbReference>
<evidence type="ECO:0000256" key="3">
    <source>
        <dbReference type="ARBA" id="ARBA00022723"/>
    </source>
</evidence>
<dbReference type="EMBL" id="CP002547">
    <property type="protein sequence ID" value="ADY55333.1"/>
    <property type="molecule type" value="Genomic_DNA"/>
</dbReference>
<dbReference type="InterPro" id="IPR013785">
    <property type="entry name" value="Aldolase_TIM"/>
</dbReference>
<accession>F0T2L5</accession>
<dbReference type="InterPro" id="IPR007197">
    <property type="entry name" value="rSAM"/>
</dbReference>
<feature type="domain" description="Radical SAM core" evidence="6">
    <location>
        <begin position="5"/>
        <end position="198"/>
    </location>
</feature>
<dbReference type="RefSeq" id="WP_013624204.1">
    <property type="nucleotide sequence ID" value="NC_015172.1"/>
</dbReference>
<dbReference type="CDD" id="cd01335">
    <property type="entry name" value="Radical_SAM"/>
    <property type="match status" value="1"/>
</dbReference>
<evidence type="ECO:0000256" key="5">
    <source>
        <dbReference type="ARBA" id="ARBA00023014"/>
    </source>
</evidence>
<dbReference type="Proteomes" id="UP000007488">
    <property type="component" value="Chromosome"/>
</dbReference>
<reference evidence="7 8" key="1">
    <citation type="journal article" date="2011" name="Stand. Genomic Sci.">
        <title>Complete genome sequence of Syntrophobotulus glycolicus type strain (FlGlyR).</title>
        <authorList>
            <person name="Han C."/>
            <person name="Mwirichia R."/>
            <person name="Chertkov O."/>
            <person name="Held B."/>
            <person name="Lapidus A."/>
            <person name="Nolan M."/>
            <person name="Lucas S."/>
            <person name="Hammon N."/>
            <person name="Deshpande S."/>
            <person name="Cheng J.F."/>
            <person name="Tapia R."/>
            <person name="Goodwin L."/>
            <person name="Pitluck S."/>
            <person name="Huntemann M."/>
            <person name="Liolios K."/>
            <person name="Ivanova N."/>
            <person name="Pagani I."/>
            <person name="Mavromatis K."/>
            <person name="Ovchinikova G."/>
            <person name="Pati A."/>
            <person name="Chen A."/>
            <person name="Palaniappan K."/>
            <person name="Land M."/>
            <person name="Hauser L."/>
            <person name="Brambilla E.M."/>
            <person name="Rohde M."/>
            <person name="Spring S."/>
            <person name="Sikorski J."/>
            <person name="Goker M."/>
            <person name="Woyke T."/>
            <person name="Bristow J."/>
            <person name="Eisen J.A."/>
            <person name="Markowitz V."/>
            <person name="Hugenholtz P."/>
            <person name="Kyrpides N.C."/>
            <person name="Klenk H.P."/>
            <person name="Detter J.C."/>
        </authorList>
    </citation>
    <scope>NUCLEOTIDE SEQUENCE [LARGE SCALE GENOMIC DNA]</scope>
    <source>
        <strain evidence="8">DSM 8271 / FlGlyR</strain>
    </source>
</reference>
<evidence type="ECO:0000313" key="8">
    <source>
        <dbReference type="Proteomes" id="UP000007488"/>
    </source>
</evidence>
<gene>
    <name evidence="7" type="ordered locus">Sgly_0992</name>
</gene>
<dbReference type="PANTHER" id="PTHR42836">
    <property type="entry name" value="7-CARBOXY-7-DEAZAGUANINE SYNTHASE"/>
    <property type="match status" value="1"/>
</dbReference>
<sequence>MIMTYEIEDNLYVNLTNRCPNACRFCIRNKPEAFAHDLWLDQEPSAGEVIREILARELSQYRQLVFCGFGEPLERLEEVLEIVRRVKEKNKIYVRINTNGLAGKIHRRDVTPQFETLIDGLSISLNAGNAEEYDAVCHSVFGLEAFPAILDFAAKSKAYVQDVQFSVVDCLPPDRLAACRKIAAELDIPLKVRREVKA</sequence>
<dbReference type="SFLD" id="SFLDG01111">
    <property type="entry name" value="Uncharacterised_Radical_SAM_Su"/>
    <property type="match status" value="1"/>
</dbReference>
<dbReference type="KEGG" id="sgy:Sgly_0992"/>
<dbReference type="GO" id="GO:0003824">
    <property type="term" value="F:catalytic activity"/>
    <property type="evidence" value="ECO:0007669"/>
    <property type="project" value="InterPro"/>
</dbReference>
<organism evidence="7 8">
    <name type="scientific">Syntrophobotulus glycolicus (strain DSM 8271 / FlGlyR)</name>
    <dbReference type="NCBI Taxonomy" id="645991"/>
    <lineage>
        <taxon>Bacteria</taxon>
        <taxon>Bacillati</taxon>
        <taxon>Bacillota</taxon>
        <taxon>Clostridia</taxon>
        <taxon>Eubacteriales</taxon>
        <taxon>Desulfitobacteriaceae</taxon>
        <taxon>Syntrophobotulus</taxon>
    </lineage>
</organism>
<dbReference type="PROSITE" id="PS51918">
    <property type="entry name" value="RADICAL_SAM"/>
    <property type="match status" value="1"/>
</dbReference>
<dbReference type="NCBIfam" id="TIGR04038">
    <property type="entry name" value="tatD_link_rSAM"/>
    <property type="match status" value="1"/>
</dbReference>
<evidence type="ECO:0000256" key="1">
    <source>
        <dbReference type="ARBA" id="ARBA00022485"/>
    </source>
</evidence>
<dbReference type="InterPro" id="IPR058240">
    <property type="entry name" value="rSAM_sf"/>
</dbReference>
<keyword evidence="1" id="KW-0004">4Fe-4S</keyword>
<dbReference type="GO" id="GO:0046872">
    <property type="term" value="F:metal ion binding"/>
    <property type="evidence" value="ECO:0007669"/>
    <property type="project" value="UniProtKB-KW"/>
</dbReference>
<keyword evidence="5" id="KW-0411">Iron-sulfur</keyword>
<keyword evidence="3" id="KW-0479">Metal-binding</keyword>
<dbReference type="Gene3D" id="3.20.20.70">
    <property type="entry name" value="Aldolase class I"/>
    <property type="match status" value="1"/>
</dbReference>
<dbReference type="HOGENOM" id="CLU_1364481_0_0_9"/>
<proteinExistence type="predicted"/>
<dbReference type="OrthoDB" id="6258756at2"/>
<dbReference type="GO" id="GO:0051539">
    <property type="term" value="F:4 iron, 4 sulfur cluster binding"/>
    <property type="evidence" value="ECO:0007669"/>
    <property type="project" value="UniProtKB-KW"/>
</dbReference>
<dbReference type="PANTHER" id="PTHR42836:SF1">
    <property type="entry name" value="7-CARBOXY-7-DEAZAGUANINE SYNTHASE"/>
    <property type="match status" value="1"/>
</dbReference>
<reference evidence="8" key="2">
    <citation type="submission" date="2011-02" db="EMBL/GenBank/DDBJ databases">
        <title>The complete genome of Syntrophobotulus glycolicus DSM 8271.</title>
        <authorList>
            <person name="Lucas S."/>
            <person name="Copeland A."/>
            <person name="Lapidus A."/>
            <person name="Bruce D."/>
            <person name="Goodwin L."/>
            <person name="Pitluck S."/>
            <person name="Kyrpides N."/>
            <person name="Mavromatis K."/>
            <person name="Pagani I."/>
            <person name="Ivanova N."/>
            <person name="Mikhailova N."/>
            <person name="Chertkov O."/>
            <person name="Held B."/>
            <person name="Detter J.C."/>
            <person name="Tapia R."/>
            <person name="Han C."/>
            <person name="Land M."/>
            <person name="Hauser L."/>
            <person name="Markowitz V."/>
            <person name="Cheng J.-F."/>
            <person name="Hugenholtz P."/>
            <person name="Woyke T."/>
            <person name="Wu D."/>
            <person name="Spring S."/>
            <person name="Schroeder M."/>
            <person name="Brambilla E."/>
            <person name="Klenk H.-P."/>
            <person name="Eisen J.A."/>
        </authorList>
    </citation>
    <scope>NUCLEOTIDE SEQUENCE [LARGE SCALE GENOMIC DNA]</scope>
    <source>
        <strain evidence="8">DSM 8271 / FlGlyR</strain>
    </source>
</reference>
<name>F0T2L5_SYNGF</name>
<keyword evidence="8" id="KW-1185">Reference proteome</keyword>
<dbReference type="AlphaFoldDB" id="F0T2L5"/>
<protein>
    <submittedName>
        <fullName evidence="7">Radical SAM domain protein</fullName>
    </submittedName>
</protein>
<evidence type="ECO:0000256" key="2">
    <source>
        <dbReference type="ARBA" id="ARBA00022691"/>
    </source>
</evidence>
<dbReference type="Pfam" id="PF04055">
    <property type="entry name" value="Radical_SAM"/>
    <property type="match status" value="1"/>
</dbReference>
<evidence type="ECO:0000256" key="4">
    <source>
        <dbReference type="ARBA" id="ARBA00023004"/>
    </source>
</evidence>
<dbReference type="SFLD" id="SFLDS00029">
    <property type="entry name" value="Radical_SAM"/>
    <property type="match status" value="1"/>
</dbReference>
<dbReference type="InterPro" id="IPR023821">
    <property type="entry name" value="rSAM_TatD-assoc"/>
</dbReference>
<evidence type="ECO:0000313" key="7">
    <source>
        <dbReference type="EMBL" id="ADY55333.1"/>
    </source>
</evidence>
<evidence type="ECO:0000259" key="6">
    <source>
        <dbReference type="PROSITE" id="PS51918"/>
    </source>
</evidence>